<protein>
    <submittedName>
        <fullName evidence="2">Uncharacterized protein</fullName>
    </submittedName>
</protein>
<keyword evidence="1" id="KW-0812">Transmembrane</keyword>
<sequence length="138" mass="16145">MPDNNNSSKDNFMYYLFQLVVWVIMLILILLRIFTYKTISNNWIWIINYAGMSIAFINILVNKCFNLKEKKSKKYKPFVGFTVVLVVITCILAIPVCLLQSNQYSQSLNDIITLLALFFSLSNDIWNRILNFFANIIK</sequence>
<evidence type="ECO:0000256" key="1">
    <source>
        <dbReference type="SAM" id="Phobius"/>
    </source>
</evidence>
<dbReference type="EMBL" id="QRKN01000001">
    <property type="protein sequence ID" value="RHI25834.1"/>
    <property type="molecule type" value="Genomic_DNA"/>
</dbReference>
<gene>
    <name evidence="2" type="ORF">DW172_03915</name>
</gene>
<feature type="transmembrane region" description="Helical" evidence="1">
    <location>
        <begin position="77"/>
        <end position="101"/>
    </location>
</feature>
<reference evidence="2 3" key="1">
    <citation type="submission" date="2018-08" db="EMBL/GenBank/DDBJ databases">
        <title>A genome reference for cultivated species of the human gut microbiota.</title>
        <authorList>
            <person name="Zou Y."/>
            <person name="Xue W."/>
            <person name="Luo G."/>
        </authorList>
    </citation>
    <scope>NUCLEOTIDE SEQUENCE [LARGE SCALE GENOMIC DNA]</scope>
    <source>
        <strain evidence="2 3">AM16-11</strain>
    </source>
</reference>
<accession>A0A414ZRJ6</accession>
<feature type="transmembrane region" description="Helical" evidence="1">
    <location>
        <begin position="107"/>
        <end position="126"/>
    </location>
</feature>
<keyword evidence="1" id="KW-1133">Transmembrane helix</keyword>
<comment type="caution">
    <text evidence="2">The sequence shown here is derived from an EMBL/GenBank/DDBJ whole genome shotgun (WGS) entry which is preliminary data.</text>
</comment>
<dbReference type="AlphaFoldDB" id="A0A414ZRJ6"/>
<feature type="transmembrane region" description="Helical" evidence="1">
    <location>
        <begin position="43"/>
        <end position="65"/>
    </location>
</feature>
<proteinExistence type="predicted"/>
<name>A0A414ZRJ6_9FIRM</name>
<dbReference type="Proteomes" id="UP000285865">
    <property type="component" value="Unassembled WGS sequence"/>
</dbReference>
<evidence type="ECO:0000313" key="2">
    <source>
        <dbReference type="EMBL" id="RHI25834.1"/>
    </source>
</evidence>
<organism evidence="2 3">
    <name type="scientific">Agathobacter rectalis</name>
    <dbReference type="NCBI Taxonomy" id="39491"/>
    <lineage>
        <taxon>Bacteria</taxon>
        <taxon>Bacillati</taxon>
        <taxon>Bacillota</taxon>
        <taxon>Clostridia</taxon>
        <taxon>Lachnospirales</taxon>
        <taxon>Lachnospiraceae</taxon>
        <taxon>Agathobacter</taxon>
    </lineage>
</organism>
<keyword evidence="1" id="KW-0472">Membrane</keyword>
<feature type="transmembrane region" description="Helical" evidence="1">
    <location>
        <begin position="12"/>
        <end position="31"/>
    </location>
</feature>
<evidence type="ECO:0000313" key="3">
    <source>
        <dbReference type="Proteomes" id="UP000285865"/>
    </source>
</evidence>